<accession>A0ABW3NJI4</accession>
<evidence type="ECO:0000313" key="2">
    <source>
        <dbReference type="Proteomes" id="UP001597041"/>
    </source>
</evidence>
<name>A0ABW3NJI4_9BACI</name>
<dbReference type="EMBL" id="JBHTKK010000013">
    <property type="protein sequence ID" value="MFD1066675.1"/>
    <property type="molecule type" value="Genomic_DNA"/>
</dbReference>
<keyword evidence="2" id="KW-1185">Reference proteome</keyword>
<proteinExistence type="predicted"/>
<organism evidence="1 2">
    <name type="scientific">Oceanobacillus locisalsi</name>
    <dbReference type="NCBI Taxonomy" id="546107"/>
    <lineage>
        <taxon>Bacteria</taxon>
        <taxon>Bacillati</taxon>
        <taxon>Bacillota</taxon>
        <taxon>Bacilli</taxon>
        <taxon>Bacillales</taxon>
        <taxon>Bacillaceae</taxon>
        <taxon>Oceanobacillus</taxon>
    </lineage>
</organism>
<sequence length="149" mass="17517">MNKHEIHETIKNYRWMMKLLINKRLENVEQTNTLVSKYGIEATMPKAQGSTSDPVYQEIVRMEKHERKTKKIRNKIILIQKHSAAVKNERDQLILDELLDGKPLREIAIEMDMSLSAVNRRKINIVNQIYSSIQAEQMAQTEQKERICN</sequence>
<evidence type="ECO:0000313" key="1">
    <source>
        <dbReference type="EMBL" id="MFD1066675.1"/>
    </source>
</evidence>
<comment type="caution">
    <text evidence="1">The sequence shown here is derived from an EMBL/GenBank/DDBJ whole genome shotgun (WGS) entry which is preliminary data.</text>
</comment>
<reference evidence="2" key="1">
    <citation type="journal article" date="2019" name="Int. J. Syst. Evol. Microbiol.">
        <title>The Global Catalogue of Microorganisms (GCM) 10K type strain sequencing project: providing services to taxonomists for standard genome sequencing and annotation.</title>
        <authorList>
            <consortium name="The Broad Institute Genomics Platform"/>
            <consortium name="The Broad Institute Genome Sequencing Center for Infectious Disease"/>
            <person name="Wu L."/>
            <person name="Ma J."/>
        </authorList>
    </citation>
    <scope>NUCLEOTIDE SEQUENCE [LARGE SCALE GENOMIC DNA]</scope>
    <source>
        <strain evidence="2">CCUG 56608</strain>
    </source>
</reference>
<protein>
    <submittedName>
        <fullName evidence="1">Uncharacterized protein</fullName>
    </submittedName>
</protein>
<dbReference type="RefSeq" id="WP_379592253.1">
    <property type="nucleotide sequence ID" value="NZ_JBHTKK010000013.1"/>
</dbReference>
<dbReference type="Proteomes" id="UP001597041">
    <property type="component" value="Unassembled WGS sequence"/>
</dbReference>
<gene>
    <name evidence="1" type="ORF">ACFQ19_11625</name>
</gene>